<evidence type="ECO:0000259" key="7">
    <source>
        <dbReference type="PROSITE" id="PS51387"/>
    </source>
</evidence>
<protein>
    <submittedName>
        <fullName evidence="8">6-hydroxy-d-nicotine oxidase</fullName>
    </submittedName>
</protein>
<comment type="cofactor">
    <cofactor evidence="1">
        <name>FAD</name>
        <dbReference type="ChEBI" id="CHEBI:57692"/>
    </cofactor>
</comment>
<evidence type="ECO:0000313" key="8">
    <source>
        <dbReference type="EMBL" id="KAF4466310.1"/>
    </source>
</evidence>
<evidence type="ECO:0000256" key="2">
    <source>
        <dbReference type="ARBA" id="ARBA00005466"/>
    </source>
</evidence>
<dbReference type="InterPro" id="IPR006094">
    <property type="entry name" value="Oxid_FAD_bind_N"/>
</dbReference>
<keyword evidence="9" id="KW-1185">Reference proteome</keyword>
<keyword evidence="5" id="KW-0560">Oxidoreductase</keyword>
<reference evidence="8 9" key="1">
    <citation type="submission" date="2020-01" db="EMBL/GenBank/DDBJ databases">
        <title>Identification and distribution of gene clusters putatively required for synthesis of sphingolipid metabolism inhibitors in phylogenetically diverse species of the filamentous fungus Fusarium.</title>
        <authorList>
            <person name="Kim H.-S."/>
            <person name="Busman M."/>
            <person name="Brown D.W."/>
            <person name="Divon H."/>
            <person name="Uhlig S."/>
            <person name="Proctor R.H."/>
        </authorList>
    </citation>
    <scope>NUCLEOTIDE SEQUENCE [LARGE SCALE GENOMIC DNA]</scope>
    <source>
        <strain evidence="8 9">NRRL 20459</strain>
    </source>
</reference>
<dbReference type="InterPro" id="IPR016166">
    <property type="entry name" value="FAD-bd_PCMH"/>
</dbReference>
<comment type="caution">
    <text evidence="8">The sequence shown here is derived from an EMBL/GenBank/DDBJ whole genome shotgun (WGS) entry which is preliminary data.</text>
</comment>
<dbReference type="Pfam" id="PF01565">
    <property type="entry name" value="FAD_binding_4"/>
    <property type="match status" value="1"/>
</dbReference>
<dbReference type="Pfam" id="PF08031">
    <property type="entry name" value="BBE"/>
    <property type="match status" value="1"/>
</dbReference>
<evidence type="ECO:0000256" key="1">
    <source>
        <dbReference type="ARBA" id="ARBA00001974"/>
    </source>
</evidence>
<dbReference type="OrthoDB" id="415825at2759"/>
<evidence type="ECO:0000256" key="3">
    <source>
        <dbReference type="ARBA" id="ARBA00022630"/>
    </source>
</evidence>
<evidence type="ECO:0000256" key="6">
    <source>
        <dbReference type="SAM" id="SignalP"/>
    </source>
</evidence>
<dbReference type="InterPro" id="IPR050416">
    <property type="entry name" value="FAD-linked_Oxidoreductase"/>
</dbReference>
<dbReference type="Gene3D" id="3.40.462.20">
    <property type="match status" value="1"/>
</dbReference>
<dbReference type="Gene3D" id="3.30.465.10">
    <property type="match status" value="1"/>
</dbReference>
<keyword evidence="4" id="KW-0274">FAD</keyword>
<dbReference type="AlphaFoldDB" id="A0A8H4LDG9"/>
<dbReference type="InterPro" id="IPR012951">
    <property type="entry name" value="BBE"/>
</dbReference>
<evidence type="ECO:0000256" key="4">
    <source>
        <dbReference type="ARBA" id="ARBA00022827"/>
    </source>
</evidence>
<keyword evidence="6" id="KW-0732">Signal</keyword>
<name>A0A8H4LDG9_9HYPO</name>
<dbReference type="GO" id="GO:0071949">
    <property type="term" value="F:FAD binding"/>
    <property type="evidence" value="ECO:0007669"/>
    <property type="project" value="InterPro"/>
</dbReference>
<keyword evidence="3" id="KW-0285">Flavoprotein</keyword>
<comment type="similarity">
    <text evidence="2">Belongs to the oxygen-dependent FAD-linked oxidoreductase family.</text>
</comment>
<dbReference type="InterPro" id="IPR036318">
    <property type="entry name" value="FAD-bd_PCMH-like_sf"/>
</dbReference>
<dbReference type="InterPro" id="IPR016169">
    <property type="entry name" value="FAD-bd_PCMH_sub2"/>
</dbReference>
<proteinExistence type="inferred from homology"/>
<sequence length="497" mass="54205">MPSHFQALSLLILSLYSAASGALPTSCGLEDSLTSCLAQASVPYAPRNSTQWTQDTKPYNLRLPYTPAAVAIPTTIQHIQAAVRCGSQNGVRVSAKSGGHSYGSFGFGGEDGHLVIVLDAMDKVTLHKDMSCTIQPGARLGRVASELFSFNQRALAHGTCPGVGITGHALHGGYGMASRTYGLTLDSFVGATVVLPNGTIRLSSDWDTPDLNWALKGAGSSFGIMAELDFRTFEAPDIVTTFRIELDWEKDEAVEGLLAFQEFGARAPREMNVQIFMGPNGQAIQGAYYGTREGLNNVLRTLLGEINAQITKAETMGWLESVKHFAGDQDLNQRRPYDQHGTFYTTSLVTHALTRGQVESLVNALFTNAKDPSARHSWYLLLDVFGGPNSAISDKAPSDTAFPHRDKLLLYQFSDGGSNGEYPEEGFALLKGFRESVTASMAEGEWGMYANYLDTQLDGETATRLYYGQNLQRLRRIKAEYDPDDVFWNPQGIRPAE</sequence>
<feature type="domain" description="FAD-binding PCMH-type" evidence="7">
    <location>
        <begin position="63"/>
        <end position="235"/>
    </location>
</feature>
<evidence type="ECO:0000313" key="9">
    <source>
        <dbReference type="Proteomes" id="UP000554235"/>
    </source>
</evidence>
<dbReference type="EMBL" id="JAADYS010000896">
    <property type="protein sequence ID" value="KAF4466310.1"/>
    <property type="molecule type" value="Genomic_DNA"/>
</dbReference>
<feature type="chain" id="PRO_5034454984" evidence="6">
    <location>
        <begin position="22"/>
        <end position="497"/>
    </location>
</feature>
<dbReference type="SUPFAM" id="SSF56176">
    <property type="entry name" value="FAD-binding/transporter-associated domain-like"/>
    <property type="match status" value="1"/>
</dbReference>
<gene>
    <name evidence="8" type="ORF">FALBO_6832</name>
</gene>
<accession>A0A8H4LDG9</accession>
<dbReference type="PANTHER" id="PTHR42973">
    <property type="entry name" value="BINDING OXIDOREDUCTASE, PUTATIVE (AFU_ORTHOLOGUE AFUA_1G17690)-RELATED"/>
    <property type="match status" value="1"/>
</dbReference>
<dbReference type="PROSITE" id="PS51387">
    <property type="entry name" value="FAD_PCMH"/>
    <property type="match status" value="1"/>
</dbReference>
<dbReference type="Proteomes" id="UP000554235">
    <property type="component" value="Unassembled WGS sequence"/>
</dbReference>
<evidence type="ECO:0000256" key="5">
    <source>
        <dbReference type="ARBA" id="ARBA00023002"/>
    </source>
</evidence>
<feature type="signal peptide" evidence="6">
    <location>
        <begin position="1"/>
        <end position="21"/>
    </location>
</feature>
<dbReference type="PANTHER" id="PTHR42973:SF39">
    <property type="entry name" value="FAD-BINDING PCMH-TYPE DOMAIN-CONTAINING PROTEIN"/>
    <property type="match status" value="1"/>
</dbReference>
<dbReference type="GO" id="GO:0016491">
    <property type="term" value="F:oxidoreductase activity"/>
    <property type="evidence" value="ECO:0007669"/>
    <property type="project" value="UniProtKB-KW"/>
</dbReference>
<organism evidence="8 9">
    <name type="scientific">Fusarium albosuccineum</name>
    <dbReference type="NCBI Taxonomy" id="1237068"/>
    <lineage>
        <taxon>Eukaryota</taxon>
        <taxon>Fungi</taxon>
        <taxon>Dikarya</taxon>
        <taxon>Ascomycota</taxon>
        <taxon>Pezizomycotina</taxon>
        <taxon>Sordariomycetes</taxon>
        <taxon>Hypocreomycetidae</taxon>
        <taxon>Hypocreales</taxon>
        <taxon>Nectriaceae</taxon>
        <taxon>Fusarium</taxon>
        <taxon>Fusarium decemcellulare species complex</taxon>
    </lineage>
</organism>